<dbReference type="Proteomes" id="UP001589747">
    <property type="component" value="Unassembled WGS sequence"/>
</dbReference>
<evidence type="ECO:0000259" key="11">
    <source>
        <dbReference type="PROSITE" id="PS50110"/>
    </source>
</evidence>
<keyword evidence="8 9" id="KW-0804">Transcription</keyword>
<feature type="domain" description="Response regulatory" evidence="11">
    <location>
        <begin position="10"/>
        <end position="126"/>
    </location>
</feature>
<organism evidence="12 13">
    <name type="scientific">Paenibacillus aurantiacus</name>
    <dbReference type="NCBI Taxonomy" id="1936118"/>
    <lineage>
        <taxon>Bacteria</taxon>
        <taxon>Bacillati</taxon>
        <taxon>Bacillota</taxon>
        <taxon>Bacilli</taxon>
        <taxon>Bacillales</taxon>
        <taxon>Paenibacillaceae</taxon>
        <taxon>Paenibacillus</taxon>
    </lineage>
</organism>
<evidence type="ECO:0000256" key="7">
    <source>
        <dbReference type="ARBA" id="ARBA00023159"/>
    </source>
</evidence>
<gene>
    <name evidence="12" type="ORF">ACFFSY_21840</name>
</gene>
<evidence type="ECO:0000256" key="6">
    <source>
        <dbReference type="ARBA" id="ARBA00023125"/>
    </source>
</evidence>
<keyword evidence="2 9" id="KW-0963">Cytoplasm</keyword>
<dbReference type="InterPro" id="IPR024187">
    <property type="entry name" value="Sig_transdc_resp-reg_cit/mal"/>
</dbReference>
<evidence type="ECO:0000256" key="8">
    <source>
        <dbReference type="ARBA" id="ARBA00023163"/>
    </source>
</evidence>
<dbReference type="PIRSF" id="PIRSF006171">
    <property type="entry name" value="RR_citrat_malat"/>
    <property type="match status" value="1"/>
</dbReference>
<name>A0ABV5KTM4_9BACL</name>
<dbReference type="EMBL" id="JBHMDO010000034">
    <property type="protein sequence ID" value="MFB9328585.1"/>
    <property type="molecule type" value="Genomic_DNA"/>
</dbReference>
<dbReference type="InterPro" id="IPR051271">
    <property type="entry name" value="2C-system_Tx_regulators"/>
</dbReference>
<evidence type="ECO:0000256" key="1">
    <source>
        <dbReference type="ARBA" id="ARBA00004496"/>
    </source>
</evidence>
<dbReference type="SUPFAM" id="SSF52172">
    <property type="entry name" value="CheY-like"/>
    <property type="match status" value="1"/>
</dbReference>
<keyword evidence="3 10" id="KW-0597">Phosphoprotein</keyword>
<dbReference type="PROSITE" id="PS50110">
    <property type="entry name" value="RESPONSE_REGULATORY"/>
    <property type="match status" value="1"/>
</dbReference>
<evidence type="ECO:0000256" key="5">
    <source>
        <dbReference type="ARBA" id="ARBA00023015"/>
    </source>
</evidence>
<dbReference type="InterPro" id="IPR011006">
    <property type="entry name" value="CheY-like_superfamily"/>
</dbReference>
<proteinExistence type="predicted"/>
<evidence type="ECO:0000256" key="4">
    <source>
        <dbReference type="ARBA" id="ARBA00023012"/>
    </source>
</evidence>
<dbReference type="PANTHER" id="PTHR45526:SF1">
    <property type="entry name" value="TRANSCRIPTIONAL REGULATORY PROTEIN DCUR-RELATED"/>
    <property type="match status" value="1"/>
</dbReference>
<keyword evidence="6 9" id="KW-0238">DNA-binding</keyword>
<comment type="caution">
    <text evidence="12">The sequence shown here is derived from an EMBL/GenBank/DDBJ whole genome shotgun (WGS) entry which is preliminary data.</text>
</comment>
<keyword evidence="5 9" id="KW-0805">Transcription regulation</keyword>
<feature type="modified residue" description="4-aspartylphosphate" evidence="10">
    <location>
        <position position="61"/>
    </location>
</feature>
<reference evidence="12 13" key="1">
    <citation type="submission" date="2024-09" db="EMBL/GenBank/DDBJ databases">
        <authorList>
            <person name="Sun Q."/>
            <person name="Mori K."/>
        </authorList>
    </citation>
    <scope>NUCLEOTIDE SEQUENCE [LARGE SCALE GENOMIC DNA]</scope>
    <source>
        <strain evidence="12 13">TISTR 2452</strain>
    </source>
</reference>
<keyword evidence="7 9" id="KW-0010">Activator</keyword>
<sequence length="237" mass="26307">MNAMTNPPIEVLIIEDDVKIAEINRRFVEQIDGFRVVGIATDEPQANAQLEVLNPQLVLLDIYFPGASGLSMLHHIRAHHRETDIIMITAARESEAVREAIRGGAFDYIMKPLVFNRLKETLVRYTAYRAELDRLTRSDALSQSDVDRLTLGSSRADNGEPHSLTPKGIDRLTLDKVVQALAGDGAGMTAEQVAKVIGASRSTSRRYLEHLVGQGDVYADLSYGVVGRPERVYRTKH</sequence>
<evidence type="ECO:0000313" key="12">
    <source>
        <dbReference type="EMBL" id="MFB9328585.1"/>
    </source>
</evidence>
<dbReference type="Pfam" id="PF20714">
    <property type="entry name" value="HTH_64"/>
    <property type="match status" value="1"/>
</dbReference>
<evidence type="ECO:0000256" key="2">
    <source>
        <dbReference type="ARBA" id="ARBA00022490"/>
    </source>
</evidence>
<keyword evidence="13" id="KW-1185">Reference proteome</keyword>
<evidence type="ECO:0000256" key="3">
    <source>
        <dbReference type="ARBA" id="ARBA00022553"/>
    </source>
</evidence>
<dbReference type="RefSeq" id="WP_377498038.1">
    <property type="nucleotide sequence ID" value="NZ_JBHMDO010000034.1"/>
</dbReference>
<keyword evidence="4 9" id="KW-0902">Two-component regulatory system</keyword>
<dbReference type="Gene3D" id="3.40.50.2300">
    <property type="match status" value="1"/>
</dbReference>
<dbReference type="SMART" id="SM00448">
    <property type="entry name" value="REC"/>
    <property type="match status" value="1"/>
</dbReference>
<dbReference type="PANTHER" id="PTHR45526">
    <property type="entry name" value="TRANSCRIPTIONAL REGULATORY PROTEIN DPIA"/>
    <property type="match status" value="1"/>
</dbReference>
<evidence type="ECO:0000256" key="10">
    <source>
        <dbReference type="PROSITE-ProRule" id="PRU00169"/>
    </source>
</evidence>
<dbReference type="InterPro" id="IPR048714">
    <property type="entry name" value="DpiA-like_HTH"/>
</dbReference>
<protein>
    <recommendedName>
        <fullName evidence="9">Transcriptional regulatory protein</fullName>
    </recommendedName>
</protein>
<dbReference type="InterPro" id="IPR001789">
    <property type="entry name" value="Sig_transdc_resp-reg_receiver"/>
</dbReference>
<comment type="subcellular location">
    <subcellularLocation>
        <location evidence="1 9">Cytoplasm</location>
    </subcellularLocation>
</comment>
<evidence type="ECO:0000313" key="13">
    <source>
        <dbReference type="Proteomes" id="UP001589747"/>
    </source>
</evidence>
<evidence type="ECO:0000256" key="9">
    <source>
        <dbReference type="PIRNR" id="PIRNR006171"/>
    </source>
</evidence>
<accession>A0ABV5KTM4</accession>
<dbReference type="Pfam" id="PF00072">
    <property type="entry name" value="Response_reg"/>
    <property type="match status" value="1"/>
</dbReference>